<accession>A0AAN7PE60</accession>
<evidence type="ECO:0000256" key="9">
    <source>
        <dbReference type="ARBA" id="ARBA00022734"/>
    </source>
</evidence>
<dbReference type="Proteomes" id="UP001353858">
    <property type="component" value="Unassembled WGS sequence"/>
</dbReference>
<evidence type="ECO:0000256" key="14">
    <source>
        <dbReference type="ARBA" id="ARBA00023157"/>
    </source>
</evidence>
<proteinExistence type="inferred from homology"/>
<evidence type="ECO:0000256" key="1">
    <source>
        <dbReference type="ARBA" id="ARBA00001936"/>
    </source>
</evidence>
<dbReference type="EC" id="2.4.1.-" evidence="16"/>
<dbReference type="GO" id="GO:0006493">
    <property type="term" value="P:protein O-linked glycosylation"/>
    <property type="evidence" value="ECO:0007669"/>
    <property type="project" value="TreeGrafter"/>
</dbReference>
<dbReference type="GO" id="GO:0004653">
    <property type="term" value="F:polypeptide N-acetylgalactosaminyltransferase activity"/>
    <property type="evidence" value="ECO:0007669"/>
    <property type="project" value="UniProtKB-ARBA"/>
</dbReference>
<dbReference type="CDD" id="cd23437">
    <property type="entry name" value="beta-trefoil_Ricin_GALNT7"/>
    <property type="match status" value="1"/>
</dbReference>
<evidence type="ECO:0000313" key="21">
    <source>
        <dbReference type="Proteomes" id="UP001353858"/>
    </source>
</evidence>
<keyword evidence="21" id="KW-1185">Reference proteome</keyword>
<dbReference type="InterPro" id="IPR029044">
    <property type="entry name" value="Nucleotide-diphossugar_trans"/>
</dbReference>
<keyword evidence="5 16" id="KW-0328">Glycosyltransferase</keyword>
<keyword evidence="8" id="KW-0479">Metal-binding</keyword>
<evidence type="ECO:0000256" key="11">
    <source>
        <dbReference type="ARBA" id="ARBA00022989"/>
    </source>
</evidence>
<evidence type="ECO:0000256" key="3">
    <source>
        <dbReference type="ARBA" id="ARBA00004922"/>
    </source>
</evidence>
<feature type="chain" id="PRO_5042938633" description="Polypeptide N-acetylgalactosaminyltransferase" evidence="18">
    <location>
        <begin position="28"/>
        <end position="997"/>
    </location>
</feature>
<dbReference type="SMART" id="SM00458">
    <property type="entry name" value="RICIN"/>
    <property type="match status" value="1"/>
</dbReference>
<comment type="pathway">
    <text evidence="3 16">Protein modification; protein glycosylation.</text>
</comment>
<comment type="caution">
    <text evidence="20">The sequence shown here is derived from an EMBL/GenBank/DDBJ whole genome shotgun (WGS) entry which is preliminary data.</text>
</comment>
<dbReference type="Pfam" id="PF00652">
    <property type="entry name" value="Ricin_B_lectin"/>
    <property type="match status" value="1"/>
</dbReference>
<dbReference type="InterPro" id="IPR053897">
    <property type="entry name" value="Oaf_C"/>
</dbReference>
<evidence type="ECO:0000256" key="13">
    <source>
        <dbReference type="ARBA" id="ARBA00023136"/>
    </source>
</evidence>
<evidence type="ECO:0000256" key="4">
    <source>
        <dbReference type="ARBA" id="ARBA00005680"/>
    </source>
</evidence>
<evidence type="ECO:0000313" key="20">
    <source>
        <dbReference type="EMBL" id="KAK4886615.1"/>
    </source>
</evidence>
<dbReference type="InterPro" id="IPR053894">
    <property type="entry name" value="OAF_N"/>
</dbReference>
<evidence type="ECO:0000256" key="5">
    <source>
        <dbReference type="ARBA" id="ARBA00022676"/>
    </source>
</evidence>
<feature type="domain" description="Ricin B lectin" evidence="19">
    <location>
        <begin position="873"/>
        <end position="991"/>
    </location>
</feature>
<dbReference type="PROSITE" id="PS50231">
    <property type="entry name" value="RICIN_B_LECTIN"/>
    <property type="match status" value="1"/>
</dbReference>
<feature type="region of interest" description="Disordered" evidence="17">
    <location>
        <begin position="476"/>
        <end position="512"/>
    </location>
</feature>
<feature type="compositionally biased region" description="Basic and acidic residues" evidence="17">
    <location>
        <begin position="480"/>
        <end position="500"/>
    </location>
</feature>
<evidence type="ECO:0000256" key="15">
    <source>
        <dbReference type="ARBA" id="ARBA00023211"/>
    </source>
</evidence>
<keyword evidence="15 16" id="KW-0464">Manganese</keyword>
<sequence length="997" mass="115007">MMNKLKIFVYARIVHLVILTFVNFSEGQLVINVKNQGGDVVQETISANVTDDTVSLEFQRPDGTLVTQLIDFRNEVQILKALVLGEEERGQSQYQVMCFIFHFSKDAFISSDAMSKLRQKNPGTVRTPEEDRGRENYTMDYTVDISRSSIFSPHISNLCSEAAEASYTRYEDIQLWSSTQGLPESTYLSAVKRFPAAAEPSLSNEIHVSELETNHQSCADLKKVWAPCQCHLELCIGWYPCGLKYCKDQGKQRRYARGNRFMEYEIGECVTVKNYKVPNKPTWIRAKIYKRIGKSTYIVEVPEFSNMRWKRHLNQIKKFHFVETSLPNSSNDTSNNTPIEDADLTIETEEISARPKRIVKPVDRLVEQELIEAYEDICVRLVIHGDVLEQEDDEIFHRLVQQVIDIKLVFINLKSKEMARFAFTRKGKIFRIAAVCLILLPLLYLLSTWTDQTQHNILGSASKLTKRERPTFVTDLGNFEPRDLKHREGPGENGEPHSLRQDQQNDADQSESEYGMNIACSDEISLDRSIPDTRMPECKHWDYPKGLPSTSVIIVFHNEGWSVLLRTVHSVINRSPKDLLKEILLVDDFSDKDNLKGDLDNYIERFGGVVRLIRNTQREGLIRTRSRGAQEARGDVIVFLDAHCEVNLNWLPPLLAPIYRERTVLTVPIIDGIDHKTFEYRPVYGEHRHFRGIFEWGMLYKENEVPDRELSTRKHNSEPYKSPTHAGGLFAVDRKYFLELGAYDPGLLVWGGENFELSFKIWQCGGSIEWVPCSRVGHVYRGFMPYNFGKLAQKKKGPLITINYKRVIETWFDDKYKEYFYTREPLARFLDMGDITEQKALKERLKCKSFNWFMENVAYDVVDKFPELPPNLHWGELRSGAVGKCIDTLGHAPPSLIAIQHCHGFGNNQLMRLNAKGQLGVGERCIEADSQGIKLAFCRLGTVDGPWLYDEESHTLMHRVHKKCMALHPQTSHLSLMPCDINNTYQQWYFKEVRPKW</sequence>
<dbReference type="InterPro" id="IPR045885">
    <property type="entry name" value="GalNAc-T"/>
</dbReference>
<keyword evidence="14 16" id="KW-1015">Disulfide bond</keyword>
<dbReference type="GO" id="GO:0046872">
    <property type="term" value="F:metal ion binding"/>
    <property type="evidence" value="ECO:0007669"/>
    <property type="project" value="UniProtKB-KW"/>
</dbReference>
<dbReference type="InterPro" id="IPR001173">
    <property type="entry name" value="Glyco_trans_2-like"/>
</dbReference>
<keyword evidence="6 16" id="KW-0808">Transferase</keyword>
<comment type="cofactor">
    <cofactor evidence="1 16">
        <name>Mn(2+)</name>
        <dbReference type="ChEBI" id="CHEBI:29035"/>
    </cofactor>
</comment>
<gene>
    <name evidence="20" type="ORF">RN001_002886</name>
</gene>
<evidence type="ECO:0000256" key="17">
    <source>
        <dbReference type="SAM" id="MobiDB-lite"/>
    </source>
</evidence>
<organism evidence="20 21">
    <name type="scientific">Aquatica leii</name>
    <dbReference type="NCBI Taxonomy" id="1421715"/>
    <lineage>
        <taxon>Eukaryota</taxon>
        <taxon>Metazoa</taxon>
        <taxon>Ecdysozoa</taxon>
        <taxon>Arthropoda</taxon>
        <taxon>Hexapoda</taxon>
        <taxon>Insecta</taxon>
        <taxon>Pterygota</taxon>
        <taxon>Neoptera</taxon>
        <taxon>Endopterygota</taxon>
        <taxon>Coleoptera</taxon>
        <taxon>Polyphaga</taxon>
        <taxon>Elateriformia</taxon>
        <taxon>Elateroidea</taxon>
        <taxon>Lampyridae</taxon>
        <taxon>Luciolinae</taxon>
        <taxon>Aquatica</taxon>
    </lineage>
</organism>
<feature type="signal peptide" evidence="18">
    <location>
        <begin position="1"/>
        <end position="27"/>
    </location>
</feature>
<evidence type="ECO:0000259" key="19">
    <source>
        <dbReference type="SMART" id="SM00458"/>
    </source>
</evidence>
<dbReference type="Pfam" id="PF00535">
    <property type="entry name" value="Glycos_transf_2"/>
    <property type="match status" value="1"/>
</dbReference>
<dbReference type="GO" id="GO:0000139">
    <property type="term" value="C:Golgi membrane"/>
    <property type="evidence" value="ECO:0007669"/>
    <property type="project" value="UniProtKB-SubCell"/>
</dbReference>
<reference evidence="21" key="1">
    <citation type="submission" date="2023-01" db="EMBL/GenBank/DDBJ databases">
        <title>Key to firefly adult light organ development and bioluminescence: homeobox transcription factors regulate luciferase expression and transportation to peroxisome.</title>
        <authorList>
            <person name="Fu X."/>
        </authorList>
    </citation>
    <scope>NUCLEOTIDE SEQUENCE [LARGE SCALE GENOMIC DNA]</scope>
</reference>
<dbReference type="Gene3D" id="2.80.10.50">
    <property type="match status" value="1"/>
</dbReference>
<dbReference type="Gene3D" id="3.90.550.10">
    <property type="entry name" value="Spore Coat Polysaccharide Biosynthesis Protein SpsA, Chain A"/>
    <property type="match status" value="1"/>
</dbReference>
<comment type="subcellular location">
    <subcellularLocation>
        <location evidence="2 16">Golgi apparatus membrane</location>
        <topology evidence="2 16">Single-pass type II membrane protein</topology>
    </subcellularLocation>
</comment>
<dbReference type="Pfam" id="PF14941">
    <property type="entry name" value="OAF_N"/>
    <property type="match status" value="1"/>
</dbReference>
<evidence type="ECO:0000256" key="16">
    <source>
        <dbReference type="RuleBase" id="RU361242"/>
    </source>
</evidence>
<keyword evidence="9 16" id="KW-0430">Lectin</keyword>
<dbReference type="InterPro" id="IPR000772">
    <property type="entry name" value="Ricin_B_lectin"/>
</dbReference>
<evidence type="ECO:0000256" key="2">
    <source>
        <dbReference type="ARBA" id="ARBA00004323"/>
    </source>
</evidence>
<keyword evidence="13" id="KW-0472">Membrane</keyword>
<evidence type="ECO:0000256" key="10">
    <source>
        <dbReference type="ARBA" id="ARBA00022968"/>
    </source>
</evidence>
<dbReference type="SUPFAM" id="SSF50370">
    <property type="entry name" value="Ricin B-like lectins"/>
    <property type="match status" value="1"/>
</dbReference>
<dbReference type="Pfam" id="PF22873">
    <property type="entry name" value="OAF_C"/>
    <property type="match status" value="1"/>
</dbReference>
<comment type="similarity">
    <text evidence="4 16">Belongs to the glycosyltransferase 2 family. GalNAc-T subfamily.</text>
</comment>
<dbReference type="FunFam" id="3.90.550.10:FF:000021">
    <property type="entry name" value="Polypeptide N-acetylgalactosaminyltransferase"/>
    <property type="match status" value="1"/>
</dbReference>
<dbReference type="AlphaFoldDB" id="A0AAN7PE60"/>
<dbReference type="GO" id="GO:0030246">
    <property type="term" value="F:carbohydrate binding"/>
    <property type="evidence" value="ECO:0007669"/>
    <property type="project" value="UniProtKB-KW"/>
</dbReference>
<dbReference type="InterPro" id="IPR035992">
    <property type="entry name" value="Ricin_B-like_lectins"/>
</dbReference>
<dbReference type="PANTHER" id="PTHR11675">
    <property type="entry name" value="N-ACETYLGALACTOSAMINYLTRANSFERASE"/>
    <property type="match status" value="1"/>
</dbReference>
<dbReference type="SUPFAM" id="SSF53448">
    <property type="entry name" value="Nucleotide-diphospho-sugar transferases"/>
    <property type="match status" value="1"/>
</dbReference>
<evidence type="ECO:0000256" key="18">
    <source>
        <dbReference type="SAM" id="SignalP"/>
    </source>
</evidence>
<keyword evidence="11" id="KW-1133">Transmembrane helix</keyword>
<evidence type="ECO:0000256" key="8">
    <source>
        <dbReference type="ARBA" id="ARBA00022723"/>
    </source>
</evidence>
<protein>
    <recommendedName>
        <fullName evidence="16">Polypeptide N-acetylgalactosaminyltransferase</fullName>
        <ecNumber evidence="16">2.4.1.-</ecNumber>
    </recommendedName>
    <alternativeName>
        <fullName evidence="16">Protein-UDP acetylgalactosaminyltransferase</fullName>
    </alternativeName>
</protein>
<name>A0AAN7PE60_9COLE</name>
<evidence type="ECO:0000256" key="12">
    <source>
        <dbReference type="ARBA" id="ARBA00023034"/>
    </source>
</evidence>
<dbReference type="PANTHER" id="PTHR11675:SF68">
    <property type="entry name" value="N-ACETYLGALACTOSAMINYLTRANSFERASE 7"/>
    <property type="match status" value="1"/>
</dbReference>
<keyword evidence="7" id="KW-0812">Transmembrane</keyword>
<dbReference type="EMBL" id="JARPUR010000001">
    <property type="protein sequence ID" value="KAK4886615.1"/>
    <property type="molecule type" value="Genomic_DNA"/>
</dbReference>
<dbReference type="CDD" id="cd02510">
    <property type="entry name" value="pp-GalNAc-T"/>
    <property type="match status" value="1"/>
</dbReference>
<keyword evidence="12 16" id="KW-0333">Golgi apparatus</keyword>
<keyword evidence="10" id="KW-0735">Signal-anchor</keyword>
<evidence type="ECO:0000256" key="7">
    <source>
        <dbReference type="ARBA" id="ARBA00022692"/>
    </source>
</evidence>
<keyword evidence="18" id="KW-0732">Signal</keyword>
<dbReference type="FunFam" id="2.80.10.50:FF:000019">
    <property type="entry name" value="Polypeptide N-acetylgalactosaminyltransferase"/>
    <property type="match status" value="1"/>
</dbReference>
<evidence type="ECO:0000256" key="6">
    <source>
        <dbReference type="ARBA" id="ARBA00022679"/>
    </source>
</evidence>